<organism evidence="1 2">
    <name type="scientific">Lichtheimia corymbifera JMRC:FSU:9682</name>
    <dbReference type="NCBI Taxonomy" id="1263082"/>
    <lineage>
        <taxon>Eukaryota</taxon>
        <taxon>Fungi</taxon>
        <taxon>Fungi incertae sedis</taxon>
        <taxon>Mucoromycota</taxon>
        <taxon>Mucoromycotina</taxon>
        <taxon>Mucoromycetes</taxon>
        <taxon>Mucorales</taxon>
        <taxon>Lichtheimiaceae</taxon>
        <taxon>Lichtheimia</taxon>
    </lineage>
</organism>
<gene>
    <name evidence="1" type="ORF">LCOR_09675.1</name>
</gene>
<dbReference type="AlphaFoldDB" id="A0A068SC42"/>
<proteinExistence type="predicted"/>
<dbReference type="EMBL" id="CBTN010000061">
    <property type="protein sequence ID" value="CDH58826.1"/>
    <property type="molecule type" value="Genomic_DNA"/>
</dbReference>
<keyword evidence="2" id="KW-1185">Reference proteome</keyword>
<sequence>MKFLLLKLKAIHHAHEFSFTRVELTISMWADNTGCGEPCDSFLWYLQRVIYHMNCRYASVLEEIGTAIYESFNVWLRAKSAGVICLQTVPSRLNTCPLYRSQWLLLMMPHCAAVYSKAHYALFHILTSNDHIFVHNQKYANLSFLSTLSYYSRCQQSEDQSAITSHSNNRNPQPGLYHLFTIPYSAEE</sequence>
<evidence type="ECO:0000313" key="2">
    <source>
        <dbReference type="Proteomes" id="UP000027586"/>
    </source>
</evidence>
<protein>
    <submittedName>
        <fullName evidence="1">Uncharacterized protein</fullName>
    </submittedName>
</protein>
<dbReference type="Proteomes" id="UP000027586">
    <property type="component" value="Unassembled WGS sequence"/>
</dbReference>
<evidence type="ECO:0000313" key="1">
    <source>
        <dbReference type="EMBL" id="CDH58826.1"/>
    </source>
</evidence>
<dbReference type="VEuPathDB" id="FungiDB:LCOR_09675.1"/>
<reference evidence="1" key="1">
    <citation type="submission" date="2013-08" db="EMBL/GenBank/DDBJ databases">
        <title>Gene expansion shapes genome architecture in the human pathogen Lichtheimia corymbifera: an evolutionary genomics analysis in the ancient terrestrial Mucorales (Mucoromycotina).</title>
        <authorList>
            <person name="Schwartze V.U."/>
            <person name="Winter S."/>
            <person name="Shelest E."/>
            <person name="Marcet-Houben M."/>
            <person name="Horn F."/>
            <person name="Wehner S."/>
            <person name="Hoffmann K."/>
            <person name="Riege K."/>
            <person name="Sammeth M."/>
            <person name="Nowrousian M."/>
            <person name="Valiante V."/>
            <person name="Linde J."/>
            <person name="Jacobsen I.D."/>
            <person name="Marz M."/>
            <person name="Brakhage A.A."/>
            <person name="Gabaldon T."/>
            <person name="Bocker S."/>
            <person name="Voigt K."/>
        </authorList>
    </citation>
    <scope>NUCLEOTIDE SEQUENCE [LARGE SCALE GENOMIC DNA]</scope>
    <source>
        <strain evidence="1">FSU 9682</strain>
    </source>
</reference>
<name>A0A068SC42_9FUNG</name>
<accession>A0A068SC42</accession>
<comment type="caution">
    <text evidence="1">The sequence shown here is derived from an EMBL/GenBank/DDBJ whole genome shotgun (WGS) entry which is preliminary data.</text>
</comment>